<evidence type="ECO:0000313" key="1">
    <source>
        <dbReference type="EMBL" id="NEW06165.1"/>
    </source>
</evidence>
<dbReference type="RefSeq" id="WP_163944477.1">
    <property type="nucleotide sequence ID" value="NZ_JAAIKC010000002.1"/>
</dbReference>
<sequence>MIDWDQGIVMESMLVRVGLQVVLVRRSDGNVQPAVHYTDSLPVLAPGDCVLLNVTAVQLGLGSGGYHFVAALLASNKRLTNSQSAGHIMKMKYTPLQRAVRSVEEPVSPYHDLFQGDVRLDGLPVLLGELHSMLPVAICWLRYRNRGLSSRLRIAYIMTDGGALPMAWSEHVAELERLEWLETTITYGQAYGGKLEAVNKFSALLAAKHAAQADLCMVTMGPGMVGTGTKYGHAGLEIGELVNAVHALGGRPIVIPRVSFKDRRERHRGISHHTLTALQLAARCPAVIPFPLLTEEEEAIMEPQMFEISQASFHKIIRISTVASEEVKAALQMYPKAITSMGRELSQDFAFFQTICAAAEWAWHLHNQSR</sequence>
<dbReference type="Pfam" id="PF12982">
    <property type="entry name" value="DUF3866"/>
    <property type="match status" value="1"/>
</dbReference>
<gene>
    <name evidence="1" type="ORF">GK047_09095</name>
</gene>
<accession>A0A6G3ZVM6</accession>
<comment type="caution">
    <text evidence="1">The sequence shown here is derived from an EMBL/GenBank/DDBJ whole genome shotgun (WGS) entry which is preliminary data.</text>
</comment>
<dbReference type="AlphaFoldDB" id="A0A6G3ZVM6"/>
<protein>
    <submittedName>
        <fullName evidence="1">DUF3866 family protein</fullName>
    </submittedName>
</protein>
<proteinExistence type="predicted"/>
<dbReference type="InterPro" id="IPR024479">
    <property type="entry name" value="DUF3866"/>
</dbReference>
<name>A0A6G3ZVM6_9BACL</name>
<organism evidence="1">
    <name type="scientific">Paenibacillus sp. SYP-B3998</name>
    <dbReference type="NCBI Taxonomy" id="2678564"/>
    <lineage>
        <taxon>Bacteria</taxon>
        <taxon>Bacillati</taxon>
        <taxon>Bacillota</taxon>
        <taxon>Bacilli</taxon>
        <taxon>Bacillales</taxon>
        <taxon>Paenibacillaceae</taxon>
        <taxon>Paenibacillus</taxon>
    </lineage>
</organism>
<dbReference type="EMBL" id="JAAIKC010000002">
    <property type="protein sequence ID" value="NEW06165.1"/>
    <property type="molecule type" value="Genomic_DNA"/>
</dbReference>
<reference evidence="1" key="1">
    <citation type="submission" date="2020-02" db="EMBL/GenBank/DDBJ databases">
        <authorList>
            <person name="Shen X.-R."/>
            <person name="Zhang Y.-X."/>
        </authorList>
    </citation>
    <scope>NUCLEOTIDE SEQUENCE</scope>
    <source>
        <strain evidence="1">SYP-B3998</strain>
    </source>
</reference>